<dbReference type="Gene3D" id="1.10.645.10">
    <property type="entry name" value="Cytochrome-c3 Hydrogenase, chain B"/>
    <property type="match status" value="1"/>
</dbReference>
<evidence type="ECO:0000256" key="1">
    <source>
        <dbReference type="ARBA" id="ARBA00023002"/>
    </source>
</evidence>
<evidence type="ECO:0000256" key="2">
    <source>
        <dbReference type="ARBA" id="ARBA00023027"/>
    </source>
</evidence>
<feature type="domain" description="NADH-quinone oxidoreductase subunit D" evidence="4">
    <location>
        <begin position="277"/>
        <end position="421"/>
    </location>
</feature>
<dbReference type="GO" id="GO:0008137">
    <property type="term" value="F:NADH dehydrogenase (ubiquinone) activity"/>
    <property type="evidence" value="ECO:0007669"/>
    <property type="project" value="InterPro"/>
</dbReference>
<dbReference type="PANTHER" id="PTHR43485:SF1">
    <property type="entry name" value="FORMATE HYDROGENLYASE SUBUNIT 5-RELATED"/>
    <property type="match status" value="1"/>
</dbReference>
<dbReference type="Gene3D" id="3.30.460.80">
    <property type="entry name" value="NADH:ubiquinone oxidoreductase, 30kDa subunit"/>
    <property type="match status" value="1"/>
</dbReference>
<dbReference type="GO" id="GO:0051287">
    <property type="term" value="F:NAD binding"/>
    <property type="evidence" value="ECO:0007669"/>
    <property type="project" value="InterPro"/>
</dbReference>
<dbReference type="EMBL" id="FLQS01000047">
    <property type="protein sequence ID" value="SBS78156.1"/>
    <property type="molecule type" value="Genomic_DNA"/>
</dbReference>
<dbReference type="AlphaFoldDB" id="A0A1Y5PHE9"/>
<protein>
    <submittedName>
        <fullName evidence="5">NADH-ubiquinone oxidoreductase, chain 49kDa</fullName>
    </submittedName>
</protein>
<keyword evidence="1" id="KW-0560">Oxidoreductase</keyword>
<name>A0A1Y5PHE9_9MYCO</name>
<dbReference type="Pfam" id="PF00346">
    <property type="entry name" value="Complex1_49kDa"/>
    <property type="match status" value="1"/>
</dbReference>
<dbReference type="Pfam" id="PF00329">
    <property type="entry name" value="Complex1_30kDa"/>
    <property type="match status" value="1"/>
</dbReference>
<dbReference type="InterPro" id="IPR052197">
    <property type="entry name" value="ComplexI_49kDa-like"/>
</dbReference>
<dbReference type="SUPFAM" id="SSF56762">
    <property type="entry name" value="HydB/Nqo4-like"/>
    <property type="match status" value="1"/>
</dbReference>
<dbReference type="InterPro" id="IPR001268">
    <property type="entry name" value="NADH_UbQ_OxRdtase_30kDa_su"/>
</dbReference>
<dbReference type="InterPro" id="IPR001135">
    <property type="entry name" value="NADH_Q_OxRdtase_suD"/>
</dbReference>
<evidence type="ECO:0000259" key="3">
    <source>
        <dbReference type="Pfam" id="PF00329"/>
    </source>
</evidence>
<sequence length="506" mass="55111">MTTTAGLIVIDLPLDEWRRQVVDRVNTTDRFAGVYCSHRDSTAVVHALLVNATGAQCLRAVVVPDGMGRLTYPSLTPQVPAAFWYERALYDLSDVIAVGHPRLDPLLLPRDPGQSSPRPGQIDMTALNEHAHSRATEQHGPVDVLGRGVFSLPLGPVRSGVFESIEFLIETAGESIPHLNIRPHYKHRGIAKRFENRSIPDGILVAERVEGVSTVAHALAFTHAVEALTEAVPPRRARLIRVVHAELERVANHLDVVVRLCDAAGLAVATARFGWHKEAIMRLVSQLCGSRFGRNVVRAGGVWSPLLVDPAETWRRLGSIAERISVDRRTLMNDSTFLDRVRGTGRLDPDLAASHGALGPVGRGSGCVDDARLRSYDGYGELRDIDVVVDTRGDAQARLQVRFDEIDSAVALIGQACDRLLTLADAPIATEVPDDADGYTIGWAEAAQGEVIYGLEMRSGFIGRCFARSASLHNMLLFHDVFGGDIFTDFPFIEASFGLSYAGVAM</sequence>
<gene>
    <name evidence="5" type="ORF">MHPYR_510040</name>
</gene>
<reference evidence="5" key="1">
    <citation type="submission" date="2016-03" db="EMBL/GenBank/DDBJ databases">
        <authorList>
            <person name="Ploux O."/>
        </authorList>
    </citation>
    <scope>NUCLEOTIDE SEQUENCE</scope>
    <source>
        <strain evidence="5">UC10</strain>
    </source>
</reference>
<dbReference type="SUPFAM" id="SSF143243">
    <property type="entry name" value="Nqo5-like"/>
    <property type="match status" value="1"/>
</dbReference>
<accession>A0A1Y5PHE9</accession>
<keyword evidence="5" id="KW-0830">Ubiquinone</keyword>
<evidence type="ECO:0000259" key="4">
    <source>
        <dbReference type="Pfam" id="PF00346"/>
    </source>
</evidence>
<evidence type="ECO:0000313" key="5">
    <source>
        <dbReference type="EMBL" id="SBS78156.1"/>
    </source>
</evidence>
<dbReference type="PANTHER" id="PTHR43485">
    <property type="entry name" value="HYDROGENASE-4 COMPONENT G"/>
    <property type="match status" value="1"/>
</dbReference>
<dbReference type="GO" id="GO:0016651">
    <property type="term" value="F:oxidoreductase activity, acting on NAD(P)H"/>
    <property type="evidence" value="ECO:0007669"/>
    <property type="project" value="InterPro"/>
</dbReference>
<feature type="domain" description="NADH:ubiquinone oxidoreductase 30kDa subunit" evidence="3">
    <location>
        <begin position="40"/>
        <end position="111"/>
    </location>
</feature>
<dbReference type="GO" id="GO:0048038">
    <property type="term" value="F:quinone binding"/>
    <property type="evidence" value="ECO:0007669"/>
    <property type="project" value="InterPro"/>
</dbReference>
<keyword evidence="2" id="KW-0520">NAD</keyword>
<proteinExistence type="predicted"/>
<dbReference type="InterPro" id="IPR029014">
    <property type="entry name" value="NiFe-Hase_large"/>
</dbReference>
<dbReference type="InterPro" id="IPR037232">
    <property type="entry name" value="NADH_quin_OxRdtase_su_C/D-like"/>
</dbReference>
<organism evidence="5">
    <name type="scientific">uncultured Mycobacterium sp</name>
    <dbReference type="NCBI Taxonomy" id="171292"/>
    <lineage>
        <taxon>Bacteria</taxon>
        <taxon>Bacillati</taxon>
        <taxon>Actinomycetota</taxon>
        <taxon>Actinomycetes</taxon>
        <taxon>Mycobacteriales</taxon>
        <taxon>Mycobacteriaceae</taxon>
        <taxon>Mycobacterium</taxon>
        <taxon>environmental samples</taxon>
    </lineage>
</organism>